<name>A0ACC6STW7_9HYPH</name>
<organism evidence="1 2">
    <name type="scientific">Mesorhizobium australicum</name>
    <dbReference type="NCBI Taxonomy" id="536018"/>
    <lineage>
        <taxon>Bacteria</taxon>
        <taxon>Pseudomonadati</taxon>
        <taxon>Pseudomonadota</taxon>
        <taxon>Alphaproteobacteria</taxon>
        <taxon>Hyphomicrobiales</taxon>
        <taxon>Phyllobacteriaceae</taxon>
        <taxon>Mesorhizobium</taxon>
    </lineage>
</organism>
<gene>
    <name evidence="1" type="ORF">NKI81_04245</name>
</gene>
<accession>A0ACC6STW7</accession>
<proteinExistence type="predicted"/>
<evidence type="ECO:0000313" key="1">
    <source>
        <dbReference type="EMBL" id="MER9283173.1"/>
    </source>
</evidence>
<keyword evidence="2" id="KW-1185">Reference proteome</keyword>
<sequence>MARGRPPIGTPEERLERRRRLGRERQNRLKARQDATSYLADLLINHVTVSLMLETGAVDEVGSRNRKRLGDAILRILNNALVTAVASGRKLSVEQEERHARADTKDD</sequence>
<evidence type="ECO:0000313" key="2">
    <source>
        <dbReference type="Proteomes" id="UP001480082"/>
    </source>
</evidence>
<protein>
    <submittedName>
        <fullName evidence="1">Uncharacterized protein</fullName>
    </submittedName>
</protein>
<reference evidence="1 2" key="1">
    <citation type="journal article" date="2024" name="Proc. Natl. Acad. Sci. U.S.A.">
        <title>The evolutionary genomics of adaptation to stress in wild rhizobium bacteria.</title>
        <authorList>
            <person name="Kehlet-Delgado H."/>
            <person name="Montoya A.P."/>
            <person name="Jensen K.T."/>
            <person name="Wendlandt C.E."/>
            <person name="Dexheimer C."/>
            <person name="Roberts M."/>
            <person name="Torres Martinez L."/>
            <person name="Friesen M.L."/>
            <person name="Griffitts J.S."/>
            <person name="Porter S.S."/>
        </authorList>
    </citation>
    <scope>NUCLEOTIDE SEQUENCE [LARGE SCALE GENOMIC DNA]</scope>
    <source>
        <strain evidence="1 2">M0468</strain>
    </source>
</reference>
<dbReference type="EMBL" id="JAMYRI010000002">
    <property type="protein sequence ID" value="MER9283173.1"/>
    <property type="molecule type" value="Genomic_DNA"/>
</dbReference>
<comment type="caution">
    <text evidence="1">The sequence shown here is derived from an EMBL/GenBank/DDBJ whole genome shotgun (WGS) entry which is preliminary data.</text>
</comment>
<dbReference type="Proteomes" id="UP001480082">
    <property type="component" value="Unassembled WGS sequence"/>
</dbReference>